<dbReference type="PANTHER" id="PTHR30383">
    <property type="entry name" value="THIOESTERASE 1/PROTEASE 1/LYSOPHOSPHOLIPASE L1"/>
    <property type="match status" value="1"/>
</dbReference>
<keyword evidence="3" id="KW-1185">Reference proteome</keyword>
<accession>A0A238ZU11</accession>
<dbReference type="Pfam" id="PF13472">
    <property type="entry name" value="Lipase_GDSL_2"/>
    <property type="match status" value="1"/>
</dbReference>
<dbReference type="InterPro" id="IPR036514">
    <property type="entry name" value="SGNH_hydro_sf"/>
</dbReference>
<gene>
    <name evidence="2" type="ORF">SAMN06264365_106286</name>
</gene>
<dbReference type="InterPro" id="IPR051532">
    <property type="entry name" value="Ester_Hydrolysis_Enzymes"/>
</dbReference>
<dbReference type="Proteomes" id="UP000198415">
    <property type="component" value="Unassembled WGS sequence"/>
</dbReference>
<dbReference type="PANTHER" id="PTHR30383:SF5">
    <property type="entry name" value="SGNH HYDROLASE-TYPE ESTERASE DOMAIN-CONTAINING PROTEIN"/>
    <property type="match status" value="1"/>
</dbReference>
<organism evidence="2 3">
    <name type="scientific">Actinoplanes regularis</name>
    <dbReference type="NCBI Taxonomy" id="52697"/>
    <lineage>
        <taxon>Bacteria</taxon>
        <taxon>Bacillati</taxon>
        <taxon>Actinomycetota</taxon>
        <taxon>Actinomycetes</taxon>
        <taxon>Micromonosporales</taxon>
        <taxon>Micromonosporaceae</taxon>
        <taxon>Actinoplanes</taxon>
    </lineage>
</organism>
<sequence>MAPPLRIMPLGDSITMGIGSVSMNSYRIDLQKRLTAAGLNVDFVGSQHNGDPAAANLGVVGLQHNGDPAAANLGVVGSRRDGDPATVDLDHEGHSGWTIASVAEQANGLLAAYRPDAVLLQIGTNDLRTEAGGVGATDRLSALIDQIEAAAPAAEIFVAEITGTRSASRASQQSRTEAYNAEVPGIVAAKGTRVHLVDQSTVKGIDIRDGLHPNDFGYAKMSWNWYRALAHVYGLSPAGPDDPYTATRGNFCHLVDGDPGPAWSAYFDCRWYQRNLVTTTVPGGPAKVWAWQARRPRTATRKVRVDGRYVTRTVTTTEWVTFDPDRLNR</sequence>
<name>A0A238ZU11_9ACTN</name>
<evidence type="ECO:0000313" key="2">
    <source>
        <dbReference type="EMBL" id="SNR86501.1"/>
    </source>
</evidence>
<protein>
    <submittedName>
        <fullName evidence="2">Lysophospholipase L1</fullName>
    </submittedName>
</protein>
<feature type="domain" description="SGNH hydrolase-type esterase" evidence="1">
    <location>
        <begin position="52"/>
        <end position="219"/>
    </location>
</feature>
<dbReference type="EMBL" id="FZNR01000006">
    <property type="protein sequence ID" value="SNR86501.1"/>
    <property type="molecule type" value="Genomic_DNA"/>
</dbReference>
<dbReference type="InterPro" id="IPR013830">
    <property type="entry name" value="SGNH_hydro"/>
</dbReference>
<reference evidence="2 3" key="1">
    <citation type="submission" date="2017-06" db="EMBL/GenBank/DDBJ databases">
        <authorList>
            <person name="Kim H.J."/>
            <person name="Triplett B.A."/>
        </authorList>
    </citation>
    <scope>NUCLEOTIDE SEQUENCE [LARGE SCALE GENOMIC DNA]</scope>
    <source>
        <strain evidence="2 3">DSM 43151</strain>
    </source>
</reference>
<dbReference type="AlphaFoldDB" id="A0A238ZU11"/>
<proteinExistence type="predicted"/>
<evidence type="ECO:0000313" key="3">
    <source>
        <dbReference type="Proteomes" id="UP000198415"/>
    </source>
</evidence>
<dbReference type="CDD" id="cd01833">
    <property type="entry name" value="XynB_like"/>
    <property type="match status" value="1"/>
</dbReference>
<dbReference type="Gene3D" id="3.40.50.1110">
    <property type="entry name" value="SGNH hydrolase"/>
    <property type="match status" value="1"/>
</dbReference>
<evidence type="ECO:0000259" key="1">
    <source>
        <dbReference type="Pfam" id="PF13472"/>
    </source>
</evidence>
<dbReference type="SUPFAM" id="SSF52266">
    <property type="entry name" value="SGNH hydrolase"/>
    <property type="match status" value="1"/>
</dbReference>
<dbReference type="GO" id="GO:0004622">
    <property type="term" value="F:phosphatidylcholine lysophospholipase activity"/>
    <property type="evidence" value="ECO:0007669"/>
    <property type="project" value="TreeGrafter"/>
</dbReference>